<evidence type="ECO:0000313" key="3">
    <source>
        <dbReference type="Proteomes" id="UP001059893"/>
    </source>
</evidence>
<feature type="compositionally biased region" description="Polar residues" evidence="1">
    <location>
        <begin position="52"/>
        <end position="65"/>
    </location>
</feature>
<comment type="caution">
    <text evidence="2">The sequence shown here is derived from an EMBL/GenBank/DDBJ whole genome shotgun (WGS) entry which is preliminary data.</text>
</comment>
<sequence length="702" mass="77417">MAWPEPALATRSLEFSHTGQWIPDYLPPRESSCAASIEFDLDYRRASRHKSPNSLPSPNGPTPSLNGEIPQRRRGLGGESENRSQARRLVRQPETRPIGQEQLVAEVKGIYAGLVMVENKCIEVDNAQSSLYNDSASPKLTNDQWQALIALHRALLHEHHDFFLASQHPSASPALRRLASKYALPARMWRHGIHSFLELLRHRLPPSLEYMLTFIYSSYSMMSLLYETIPTFEYSWIERPGGISRYRSSMAGLEAPTNGTLDHDFNIPVEKCQDTVSKQAAQLASKLLQPQLKATAAPGFQPLGSGVCSVLGLADGHPIAAVADTGAAGCFISSAYVKELGAVMTSNERKPVKLASGKTVKSIGSVDLKWLFNGESAVHSIVCHVVENLAHPLSLGRAFLEATSTLTTHKNRIIRGARKIANKLFRLYLLGEGLGKIGGYLDGIPTLGLPDTGSDIMAISTALAKRRGWIIDSSPAHRVQVQFADGSTVFTRGLVSGLDWDFGNGEQPVNCDFYVIDDLPVDAVLSSDFVFELDLFSSKYKAFFVQPNPWHQDDDGALFCNIRSLKPLGKILSEFFRGSSSSSPARPVDDLTLREAFSDDMVKRELDLRDEVDAYFSKLAEPERSERRDAEDKRRAEWDRWRDLHNKVPKNVGSQSGASSSPDGSGGRRIRDRGGTRGRTGRGSGPTTSPRPPTRLTPNRTD</sequence>
<evidence type="ECO:0000313" key="2">
    <source>
        <dbReference type="EMBL" id="KAI6303630.1"/>
    </source>
</evidence>
<reference evidence="2" key="1">
    <citation type="submission" date="2021-01" db="EMBL/GenBank/DDBJ databases">
        <title>Deciphering the adaptive evolutionary patterns associated with biogeogrpahic diversity in the finger millet blast pathogen Magnaporthe oryzae in Eastern Africa.</title>
        <authorList>
            <person name="Onyema G."/>
            <person name="Shittu T.A."/>
            <person name="Dodsworth S."/>
            <person name="Devilliers S."/>
            <person name="Muthumeenakshi S."/>
            <person name="Sreenivasaprasad S."/>
        </authorList>
    </citation>
    <scope>NUCLEOTIDE SEQUENCE</scope>
    <source>
        <strain evidence="2">D15/s37</strain>
    </source>
</reference>
<dbReference type="CDD" id="cd00303">
    <property type="entry name" value="retropepsin_like"/>
    <property type="match status" value="2"/>
</dbReference>
<dbReference type="Gene3D" id="2.40.70.10">
    <property type="entry name" value="Acid Proteases"/>
    <property type="match status" value="2"/>
</dbReference>
<dbReference type="InterPro" id="IPR011990">
    <property type="entry name" value="TPR-like_helical_dom_sf"/>
</dbReference>
<name>A0ABQ8NXN0_PYRGI</name>
<dbReference type="Pfam" id="PF13975">
    <property type="entry name" value="gag-asp_proteas"/>
    <property type="match status" value="1"/>
</dbReference>
<keyword evidence="3" id="KW-1185">Reference proteome</keyword>
<feature type="region of interest" description="Disordered" evidence="1">
    <location>
        <begin position="642"/>
        <end position="702"/>
    </location>
</feature>
<dbReference type="SUPFAM" id="SSF48452">
    <property type="entry name" value="TPR-like"/>
    <property type="match status" value="1"/>
</dbReference>
<dbReference type="Proteomes" id="UP001059893">
    <property type="component" value="Unassembled WGS sequence"/>
</dbReference>
<dbReference type="EMBL" id="JABSND010000012">
    <property type="protein sequence ID" value="KAI6303630.1"/>
    <property type="molecule type" value="Genomic_DNA"/>
</dbReference>
<feature type="region of interest" description="Disordered" evidence="1">
    <location>
        <begin position="47"/>
        <end position="94"/>
    </location>
</feature>
<evidence type="ECO:0000256" key="1">
    <source>
        <dbReference type="SAM" id="MobiDB-lite"/>
    </source>
</evidence>
<protein>
    <submittedName>
        <fullName evidence="2">Uncharacterized protein</fullName>
    </submittedName>
</protein>
<accession>A0ABQ8NXN0</accession>
<dbReference type="InterPro" id="IPR021109">
    <property type="entry name" value="Peptidase_aspartic_dom_sf"/>
</dbReference>
<organism evidence="2 3">
    <name type="scientific">Pyricularia grisea</name>
    <name type="common">Crabgrass-specific blast fungus</name>
    <name type="synonym">Magnaporthe grisea</name>
    <dbReference type="NCBI Taxonomy" id="148305"/>
    <lineage>
        <taxon>Eukaryota</taxon>
        <taxon>Fungi</taxon>
        <taxon>Dikarya</taxon>
        <taxon>Ascomycota</taxon>
        <taxon>Pezizomycotina</taxon>
        <taxon>Sordariomycetes</taxon>
        <taxon>Sordariomycetidae</taxon>
        <taxon>Magnaporthales</taxon>
        <taxon>Pyriculariaceae</taxon>
        <taxon>Pyricularia</taxon>
    </lineage>
</organism>
<proteinExistence type="predicted"/>
<gene>
    <name evidence="2" type="ORF">MCOR33_001321</name>
</gene>